<dbReference type="PANTHER" id="PTHR13256:SF16">
    <property type="entry name" value="ALPHA_BETA-TUBULIN-N-ACETYLTRANSFERASE 9"/>
    <property type="match status" value="1"/>
</dbReference>
<accession>A0A445HA03</accession>
<evidence type="ECO:0000313" key="6">
    <source>
        <dbReference type="Proteomes" id="UP000289340"/>
    </source>
</evidence>
<evidence type="ECO:0000313" key="5">
    <source>
        <dbReference type="EMBL" id="RZB70563.1"/>
    </source>
</evidence>
<dbReference type="GO" id="GO:0008080">
    <property type="term" value="F:N-acetyltransferase activity"/>
    <property type="evidence" value="ECO:0007669"/>
    <property type="project" value="InterPro"/>
</dbReference>
<dbReference type="Gene3D" id="3.40.630.30">
    <property type="match status" value="1"/>
</dbReference>
<evidence type="ECO:0000259" key="4">
    <source>
        <dbReference type="Pfam" id="PF13302"/>
    </source>
</evidence>
<proteinExistence type="inferred from homology"/>
<reference evidence="5 6" key="1">
    <citation type="submission" date="2018-09" db="EMBL/GenBank/DDBJ databases">
        <title>A high-quality reference genome of wild soybean provides a powerful tool to mine soybean genomes.</title>
        <authorList>
            <person name="Xie M."/>
            <person name="Chung C.Y.L."/>
            <person name="Li M.-W."/>
            <person name="Wong F.-L."/>
            <person name="Chan T.-F."/>
            <person name="Lam H.-M."/>
        </authorList>
    </citation>
    <scope>NUCLEOTIDE SEQUENCE [LARGE SCALE GENOMIC DNA]</scope>
    <source>
        <strain evidence="6">cv. W05</strain>
        <tissue evidence="5">Hypocotyl of etiolated seedlings</tissue>
    </source>
</reference>
<keyword evidence="3" id="KW-0012">Acyltransferase</keyword>
<keyword evidence="2 5" id="KW-0808">Transferase</keyword>
<dbReference type="Pfam" id="PF13302">
    <property type="entry name" value="Acetyltransf_3"/>
    <property type="match status" value="1"/>
</dbReference>
<name>A0A445HA03_GLYSO</name>
<dbReference type="AlphaFoldDB" id="A0A445HA03"/>
<evidence type="ECO:0000256" key="2">
    <source>
        <dbReference type="ARBA" id="ARBA00022679"/>
    </source>
</evidence>
<keyword evidence="6" id="KW-1185">Reference proteome</keyword>
<dbReference type="EMBL" id="QZWG01000013">
    <property type="protein sequence ID" value="RZB70563.1"/>
    <property type="molecule type" value="Genomic_DNA"/>
</dbReference>
<dbReference type="InterPro" id="IPR000182">
    <property type="entry name" value="GNAT_dom"/>
</dbReference>
<dbReference type="InterPro" id="IPR016181">
    <property type="entry name" value="Acyl_CoA_acyltransferase"/>
</dbReference>
<organism evidence="5 6">
    <name type="scientific">Glycine soja</name>
    <name type="common">Wild soybean</name>
    <dbReference type="NCBI Taxonomy" id="3848"/>
    <lineage>
        <taxon>Eukaryota</taxon>
        <taxon>Viridiplantae</taxon>
        <taxon>Streptophyta</taxon>
        <taxon>Embryophyta</taxon>
        <taxon>Tracheophyta</taxon>
        <taxon>Spermatophyta</taxon>
        <taxon>Magnoliopsida</taxon>
        <taxon>eudicotyledons</taxon>
        <taxon>Gunneridae</taxon>
        <taxon>Pentapetalae</taxon>
        <taxon>rosids</taxon>
        <taxon>fabids</taxon>
        <taxon>Fabales</taxon>
        <taxon>Fabaceae</taxon>
        <taxon>Papilionoideae</taxon>
        <taxon>50 kb inversion clade</taxon>
        <taxon>NPAAA clade</taxon>
        <taxon>indigoferoid/millettioid clade</taxon>
        <taxon>Phaseoleae</taxon>
        <taxon>Glycine</taxon>
        <taxon>Glycine subgen. Soja</taxon>
    </lineage>
</organism>
<dbReference type="Proteomes" id="UP000289340">
    <property type="component" value="Chromosome 13"/>
</dbReference>
<protein>
    <submittedName>
        <fullName evidence="5">N-acetyltransferase 9-like protein</fullName>
    </submittedName>
</protein>
<dbReference type="InterPro" id="IPR039135">
    <property type="entry name" value="NAT9-like"/>
</dbReference>
<evidence type="ECO:0000256" key="1">
    <source>
        <dbReference type="ARBA" id="ARBA00009342"/>
    </source>
</evidence>
<gene>
    <name evidence="5" type="ORF">D0Y65_035509</name>
</gene>
<feature type="domain" description="N-acetyltransferase" evidence="4">
    <location>
        <begin position="14"/>
        <end position="191"/>
    </location>
</feature>
<dbReference type="SUPFAM" id="SSF55729">
    <property type="entry name" value="Acyl-CoA N-acyltransferases (Nat)"/>
    <property type="match status" value="1"/>
</dbReference>
<comment type="caution">
    <text evidence="5">The sequence shown here is derived from an EMBL/GenBank/DDBJ whole genome shotgun (WGS) entry which is preliminary data.</text>
</comment>
<dbReference type="PANTHER" id="PTHR13256">
    <property type="entry name" value="N-ACETYLTRANSFERASE 9"/>
    <property type="match status" value="1"/>
</dbReference>
<evidence type="ECO:0000256" key="3">
    <source>
        <dbReference type="ARBA" id="ARBA00023315"/>
    </source>
</evidence>
<sequence length="211" mass="23800">MGEKGCVSLEGKKVILVPYMEAHVPKYHEWMKDPSLLQATGSEPLTLQQEYTMQLSWSQDPNSSVFSPTQTLSIYCNTTIMIYGRSVFFAEETFIVLDKDLVVGDFSHGEPHPEAMVGDVNIFMNDLDDPHVAEIEIMIAEPKSRRKGLAKESVLMMMTFAIEKLGINIFRVKIGESNGASLDLFQKLGFVQTSYSSIFKEVSAFKFQWIP</sequence>
<comment type="similarity">
    <text evidence="1">Belongs to the acetyltransferase family. GNAT subfamily.</text>
</comment>